<reference evidence="2" key="1">
    <citation type="submission" date="2019-09" db="EMBL/GenBank/DDBJ databases">
        <title>Draft genome information of white flower Hibiscus syriacus.</title>
        <authorList>
            <person name="Kim Y.-M."/>
        </authorList>
    </citation>
    <scope>NUCLEOTIDE SEQUENCE [LARGE SCALE GENOMIC DNA]</scope>
    <source>
        <strain evidence="2">YM2019G1</strain>
    </source>
</reference>
<feature type="region of interest" description="Disordered" evidence="1">
    <location>
        <begin position="100"/>
        <end position="136"/>
    </location>
</feature>
<dbReference type="EMBL" id="VEPZ02000948">
    <property type="protein sequence ID" value="KAE8708245.1"/>
    <property type="molecule type" value="Genomic_DNA"/>
</dbReference>
<comment type="caution">
    <text evidence="2">The sequence shown here is derived from an EMBL/GenBank/DDBJ whole genome shotgun (WGS) entry which is preliminary data.</text>
</comment>
<name>A0A6A3AYW3_HIBSY</name>
<evidence type="ECO:0000256" key="1">
    <source>
        <dbReference type="SAM" id="MobiDB-lite"/>
    </source>
</evidence>
<dbReference type="PANTHER" id="PTHR33515:SF1">
    <property type="entry name" value="RIBOSOME-BINDING FACTOR A, CHLOROPLASTIC-RELATED"/>
    <property type="match status" value="1"/>
</dbReference>
<dbReference type="GO" id="GO:0043024">
    <property type="term" value="F:ribosomal small subunit binding"/>
    <property type="evidence" value="ECO:0007669"/>
    <property type="project" value="TreeGrafter"/>
</dbReference>
<feature type="compositionally biased region" description="Acidic residues" evidence="1">
    <location>
        <begin position="107"/>
        <end position="136"/>
    </location>
</feature>
<dbReference type="GO" id="GO:0006364">
    <property type="term" value="P:rRNA processing"/>
    <property type="evidence" value="ECO:0007669"/>
    <property type="project" value="InterPro"/>
</dbReference>
<organism evidence="2 3">
    <name type="scientific">Hibiscus syriacus</name>
    <name type="common">Rose of Sharon</name>
    <dbReference type="NCBI Taxonomy" id="106335"/>
    <lineage>
        <taxon>Eukaryota</taxon>
        <taxon>Viridiplantae</taxon>
        <taxon>Streptophyta</taxon>
        <taxon>Embryophyta</taxon>
        <taxon>Tracheophyta</taxon>
        <taxon>Spermatophyta</taxon>
        <taxon>Magnoliopsida</taxon>
        <taxon>eudicotyledons</taxon>
        <taxon>Gunneridae</taxon>
        <taxon>Pentapetalae</taxon>
        <taxon>rosids</taxon>
        <taxon>malvids</taxon>
        <taxon>Malvales</taxon>
        <taxon>Malvaceae</taxon>
        <taxon>Malvoideae</taxon>
        <taxon>Hibiscus</taxon>
    </lineage>
</organism>
<dbReference type="SUPFAM" id="SSF89919">
    <property type="entry name" value="Ribosome-binding factor A, RbfA"/>
    <property type="match status" value="1"/>
</dbReference>
<protein>
    <submittedName>
        <fullName evidence="2">Ribosome-binding factor A</fullName>
    </submittedName>
</protein>
<sequence>MWCGREEGREGLLVLAGSSGKRRVYQEILAGGEPAVSRENLWRGKEIALSGLKSKAIYVRSELGKRMKLRLTPEIRFIENESLERGSRESVIAILDRTKDEKKTAADEFEEEIESSDQDDKDWDGEDPDEDIIYIK</sequence>
<evidence type="ECO:0000313" key="2">
    <source>
        <dbReference type="EMBL" id="KAE8708245.1"/>
    </source>
</evidence>
<gene>
    <name evidence="2" type="ORF">F3Y22_tig00110348pilonHSYRG00211</name>
</gene>
<keyword evidence="3" id="KW-1185">Reference proteome</keyword>
<dbReference type="PANTHER" id="PTHR33515">
    <property type="entry name" value="RIBOSOME-BINDING FACTOR A, CHLOROPLASTIC-RELATED"/>
    <property type="match status" value="1"/>
</dbReference>
<dbReference type="InterPro" id="IPR015946">
    <property type="entry name" value="KH_dom-like_a/b"/>
</dbReference>
<dbReference type="InterPro" id="IPR023799">
    <property type="entry name" value="RbfA_dom_sf"/>
</dbReference>
<dbReference type="Proteomes" id="UP000436088">
    <property type="component" value="Unassembled WGS sequence"/>
</dbReference>
<proteinExistence type="predicted"/>
<dbReference type="InterPro" id="IPR000238">
    <property type="entry name" value="RbfA"/>
</dbReference>
<dbReference type="Pfam" id="PF02033">
    <property type="entry name" value="RBFA"/>
    <property type="match status" value="1"/>
</dbReference>
<accession>A0A6A3AYW3</accession>
<dbReference type="AlphaFoldDB" id="A0A6A3AYW3"/>
<dbReference type="Gene3D" id="3.30.300.20">
    <property type="match status" value="1"/>
</dbReference>
<evidence type="ECO:0000313" key="3">
    <source>
        <dbReference type="Proteomes" id="UP000436088"/>
    </source>
</evidence>